<dbReference type="KEGG" id="tml:GSTUM_00011102001"/>
<feature type="region of interest" description="Disordered" evidence="1">
    <location>
        <begin position="82"/>
        <end position="101"/>
    </location>
</feature>
<evidence type="ECO:0000256" key="1">
    <source>
        <dbReference type="SAM" id="MobiDB-lite"/>
    </source>
</evidence>
<dbReference type="HOGENOM" id="CLU_2293755_0_0_1"/>
<organism evidence="2 3">
    <name type="scientific">Tuber melanosporum (strain Mel28)</name>
    <name type="common">Perigord black truffle</name>
    <dbReference type="NCBI Taxonomy" id="656061"/>
    <lineage>
        <taxon>Eukaryota</taxon>
        <taxon>Fungi</taxon>
        <taxon>Dikarya</taxon>
        <taxon>Ascomycota</taxon>
        <taxon>Pezizomycotina</taxon>
        <taxon>Pezizomycetes</taxon>
        <taxon>Pezizales</taxon>
        <taxon>Tuberaceae</taxon>
        <taxon>Tuber</taxon>
    </lineage>
</organism>
<reference evidence="2 3" key="1">
    <citation type="journal article" date="2010" name="Nature">
        <title>Perigord black truffle genome uncovers evolutionary origins and mechanisms of symbiosis.</title>
        <authorList>
            <person name="Martin F."/>
            <person name="Kohler A."/>
            <person name="Murat C."/>
            <person name="Balestrini R."/>
            <person name="Coutinho P.M."/>
            <person name="Jaillon O."/>
            <person name="Montanini B."/>
            <person name="Morin E."/>
            <person name="Noel B."/>
            <person name="Percudani R."/>
            <person name="Porcel B."/>
            <person name="Rubini A."/>
            <person name="Amicucci A."/>
            <person name="Amselem J."/>
            <person name="Anthouard V."/>
            <person name="Arcioni S."/>
            <person name="Artiguenave F."/>
            <person name="Aury J.M."/>
            <person name="Ballario P."/>
            <person name="Bolchi A."/>
            <person name="Brenna A."/>
            <person name="Brun A."/>
            <person name="Buee M."/>
            <person name="Cantarel B."/>
            <person name="Chevalier G."/>
            <person name="Couloux A."/>
            <person name="Da Silva C."/>
            <person name="Denoeud F."/>
            <person name="Duplessis S."/>
            <person name="Ghignone S."/>
            <person name="Hilselberger B."/>
            <person name="Iotti M."/>
            <person name="Marcais B."/>
            <person name="Mello A."/>
            <person name="Miranda M."/>
            <person name="Pacioni G."/>
            <person name="Quesneville H."/>
            <person name="Riccioni C."/>
            <person name="Ruotolo R."/>
            <person name="Splivallo R."/>
            <person name="Stocchi V."/>
            <person name="Tisserant E."/>
            <person name="Viscomi A.R."/>
            <person name="Zambonelli A."/>
            <person name="Zampieri E."/>
            <person name="Henrissat B."/>
            <person name="Lebrun M.H."/>
            <person name="Paolocci F."/>
            <person name="Bonfante P."/>
            <person name="Ottonello S."/>
            <person name="Wincker P."/>
        </authorList>
    </citation>
    <scope>NUCLEOTIDE SEQUENCE [LARGE SCALE GENOMIC DNA]</scope>
    <source>
        <strain evidence="2 3">Mel28</strain>
    </source>
</reference>
<sequence length="101" mass="10753">MSAATKIIATLKSIGKWAQENQTLAVGLGGVGVLVANERCGRRDIKAVLARLRAHVDDELADIKSEVEFINAMSLSASLRRPGVNNAGTGVKNRSQDDEAH</sequence>
<protein>
    <submittedName>
        <fullName evidence="2">(Perigord truffle) hypothetical protein</fullName>
    </submittedName>
</protein>
<dbReference type="InParanoid" id="D5GN60"/>
<dbReference type="AlphaFoldDB" id="D5GN60"/>
<dbReference type="Proteomes" id="UP000006911">
    <property type="component" value="Unassembled WGS sequence"/>
</dbReference>
<dbReference type="EMBL" id="FN430362">
    <property type="protein sequence ID" value="CAZ85953.1"/>
    <property type="molecule type" value="Genomic_DNA"/>
</dbReference>
<name>D5GN60_TUBMM</name>
<dbReference type="RefSeq" id="XP_002841762.1">
    <property type="nucleotide sequence ID" value="XM_002841716.1"/>
</dbReference>
<keyword evidence="3" id="KW-1185">Reference proteome</keyword>
<gene>
    <name evidence="2" type="ORF">GSTUM_00011102001</name>
</gene>
<proteinExistence type="predicted"/>
<dbReference type="GeneID" id="9185879"/>
<evidence type="ECO:0000313" key="3">
    <source>
        <dbReference type="Proteomes" id="UP000006911"/>
    </source>
</evidence>
<accession>D5GN60</accession>
<evidence type="ECO:0000313" key="2">
    <source>
        <dbReference type="EMBL" id="CAZ85953.1"/>
    </source>
</evidence>